<proteinExistence type="predicted"/>
<keyword evidence="2" id="KW-1185">Reference proteome</keyword>
<comment type="caution">
    <text evidence="1">The sequence shown here is derived from an EMBL/GenBank/DDBJ whole genome shotgun (WGS) entry which is preliminary data.</text>
</comment>
<dbReference type="Proteomes" id="UP000518300">
    <property type="component" value="Unassembled WGS sequence"/>
</dbReference>
<dbReference type="AlphaFoldDB" id="A0A848LSG0"/>
<name>A0A848LSG0_9BACT</name>
<protein>
    <submittedName>
        <fullName evidence="1">Uncharacterized protein</fullName>
    </submittedName>
</protein>
<accession>A0A848LSG0</accession>
<reference evidence="1 2" key="1">
    <citation type="submission" date="2020-04" db="EMBL/GenBank/DDBJ databases">
        <title>Draft genome of Pyxidicoccus fallax type strain.</title>
        <authorList>
            <person name="Whitworth D.E."/>
        </authorList>
    </citation>
    <scope>NUCLEOTIDE SEQUENCE [LARGE SCALE GENOMIC DNA]</scope>
    <source>
        <strain evidence="1 2">DSM 14698</strain>
    </source>
</reference>
<gene>
    <name evidence="1" type="ORF">HG543_36670</name>
</gene>
<sequence length="317" mass="33329">MYLLGALCACSAPVPRVPPVSPEGSTPAGPFVPEARALFEGCTSVPDSAESRTYRCGDVSVWLTEVETGSLADVLTQARERITARFGREDVVEVSGELPLAGSSWPSTRFAVCRGADGGASTEGECRAGGYSSAVTVQAGRLRGLGCVARGNARPLLARCLELLEYVASRGNPEGDVLGAEALLVPPRLPWRSLAVPQGCQLAASTTRAGRIRCGDSSFAWNVYVPARTDVTARWRDQGVAELAEALPGSGPVEEVPCRLEGQPARCSRFTAPTARGPLVVWAAATEWEDRALYASCSFPQSEAPFPAACNGAFSLP</sequence>
<organism evidence="1 2">
    <name type="scientific">Pyxidicoccus fallax</name>
    <dbReference type="NCBI Taxonomy" id="394095"/>
    <lineage>
        <taxon>Bacteria</taxon>
        <taxon>Pseudomonadati</taxon>
        <taxon>Myxococcota</taxon>
        <taxon>Myxococcia</taxon>
        <taxon>Myxococcales</taxon>
        <taxon>Cystobacterineae</taxon>
        <taxon>Myxococcaceae</taxon>
        <taxon>Pyxidicoccus</taxon>
    </lineage>
</organism>
<dbReference type="RefSeq" id="WP_169349583.1">
    <property type="nucleotide sequence ID" value="NZ_JABJTR010000329.1"/>
</dbReference>
<evidence type="ECO:0000313" key="1">
    <source>
        <dbReference type="EMBL" id="NMO20354.1"/>
    </source>
</evidence>
<dbReference type="EMBL" id="JABBJJ010000239">
    <property type="protein sequence ID" value="NMO20354.1"/>
    <property type="molecule type" value="Genomic_DNA"/>
</dbReference>
<evidence type="ECO:0000313" key="2">
    <source>
        <dbReference type="Proteomes" id="UP000518300"/>
    </source>
</evidence>